<evidence type="ECO:0000256" key="1">
    <source>
        <dbReference type="SAM" id="SignalP"/>
    </source>
</evidence>
<keyword evidence="1" id="KW-0732">Signal</keyword>
<protein>
    <submittedName>
        <fullName evidence="2">Uncharacterized protein</fullName>
    </submittedName>
</protein>
<organism evidence="2 3">
    <name type="scientific">Hypsibius exemplaris</name>
    <name type="common">Freshwater tardigrade</name>
    <dbReference type="NCBI Taxonomy" id="2072580"/>
    <lineage>
        <taxon>Eukaryota</taxon>
        <taxon>Metazoa</taxon>
        <taxon>Ecdysozoa</taxon>
        <taxon>Tardigrada</taxon>
        <taxon>Eutardigrada</taxon>
        <taxon>Parachela</taxon>
        <taxon>Hypsibioidea</taxon>
        <taxon>Hypsibiidae</taxon>
        <taxon>Hypsibius</taxon>
    </lineage>
</organism>
<name>A0A1W0XF40_HYPEX</name>
<reference evidence="3" key="1">
    <citation type="submission" date="2017-01" db="EMBL/GenBank/DDBJ databases">
        <title>Comparative genomics of anhydrobiosis in the tardigrade Hypsibius dujardini.</title>
        <authorList>
            <person name="Yoshida Y."/>
            <person name="Koutsovoulos G."/>
            <person name="Laetsch D."/>
            <person name="Stevens L."/>
            <person name="Kumar S."/>
            <person name="Horikawa D."/>
            <person name="Ishino K."/>
            <person name="Komine S."/>
            <person name="Tomita M."/>
            <person name="Blaxter M."/>
            <person name="Arakawa K."/>
        </authorList>
    </citation>
    <scope>NUCLEOTIDE SEQUENCE [LARGE SCALE GENOMIC DNA]</scope>
    <source>
        <strain evidence="3">Z151</strain>
    </source>
</reference>
<feature type="signal peptide" evidence="1">
    <location>
        <begin position="1"/>
        <end position="30"/>
    </location>
</feature>
<gene>
    <name evidence="2" type="ORF">BV898_00220</name>
</gene>
<proteinExistence type="predicted"/>
<keyword evidence="3" id="KW-1185">Reference proteome</keyword>
<comment type="caution">
    <text evidence="2">The sequence shown here is derived from an EMBL/GenBank/DDBJ whole genome shotgun (WGS) entry which is preliminary data.</text>
</comment>
<evidence type="ECO:0000313" key="2">
    <source>
        <dbReference type="EMBL" id="OQV26093.1"/>
    </source>
</evidence>
<dbReference type="Proteomes" id="UP000192578">
    <property type="component" value="Unassembled WGS sequence"/>
</dbReference>
<sequence length="119" mass="12825">MISSPSSSLFAMFFVLVAIALSHFVVSGSACITDFEDRFSSGLETVHLVCRCPELLGYISLDRRPLHDGDFDCTVHREADLDSAGGEVTILDCGSYVSGEYGCHCPSGRCQSRSIVKAP</sequence>
<evidence type="ECO:0000313" key="3">
    <source>
        <dbReference type="Proteomes" id="UP000192578"/>
    </source>
</evidence>
<feature type="chain" id="PRO_5012551594" evidence="1">
    <location>
        <begin position="31"/>
        <end position="119"/>
    </location>
</feature>
<dbReference type="EMBL" id="MTYJ01000001">
    <property type="protein sequence ID" value="OQV26093.1"/>
    <property type="molecule type" value="Genomic_DNA"/>
</dbReference>
<accession>A0A1W0XF40</accession>
<dbReference type="AlphaFoldDB" id="A0A1W0XF40"/>